<evidence type="ECO:0000313" key="2">
    <source>
        <dbReference type="EMBL" id="KAK1515537.1"/>
    </source>
</evidence>
<dbReference type="EMBL" id="MOPA01000027">
    <property type="protein sequence ID" value="KAK1515537.1"/>
    <property type="molecule type" value="Genomic_DNA"/>
</dbReference>
<keyword evidence="3" id="KW-1185">Reference proteome</keyword>
<gene>
    <name evidence="2" type="ORF">CPAR01_16658</name>
</gene>
<dbReference type="Proteomes" id="UP001241169">
    <property type="component" value="Unassembled WGS sequence"/>
</dbReference>
<organism evidence="2 3">
    <name type="scientific">Colletotrichum paranaense</name>
    <dbReference type="NCBI Taxonomy" id="1914294"/>
    <lineage>
        <taxon>Eukaryota</taxon>
        <taxon>Fungi</taxon>
        <taxon>Dikarya</taxon>
        <taxon>Ascomycota</taxon>
        <taxon>Pezizomycotina</taxon>
        <taxon>Sordariomycetes</taxon>
        <taxon>Hypocreomycetidae</taxon>
        <taxon>Glomerellales</taxon>
        <taxon>Glomerellaceae</taxon>
        <taxon>Colletotrichum</taxon>
        <taxon>Colletotrichum acutatum species complex</taxon>
    </lineage>
</organism>
<feature type="compositionally biased region" description="Polar residues" evidence="1">
    <location>
        <begin position="64"/>
        <end position="73"/>
    </location>
</feature>
<accession>A0ABQ9RVJ3</accession>
<proteinExistence type="predicted"/>
<feature type="region of interest" description="Disordered" evidence="1">
    <location>
        <begin position="37"/>
        <end position="73"/>
    </location>
</feature>
<evidence type="ECO:0000313" key="3">
    <source>
        <dbReference type="Proteomes" id="UP001241169"/>
    </source>
</evidence>
<protein>
    <submittedName>
        <fullName evidence="2">Uncharacterized protein</fullName>
    </submittedName>
</protein>
<dbReference type="RefSeq" id="XP_060340418.1">
    <property type="nucleotide sequence ID" value="XM_060500903.1"/>
</dbReference>
<sequence>MERKEQPRSLADESQLAVEEASIKESRDMLFSLRLLPTPPESVTQNDFWRRPSLAGQAKPGDAASTTNATQTSELQACTRSAAAGWPPLSTLPQDYCDLSMQAKVSHGAPREASNAILGSIFTTQPLPATGQAHGKQKHS</sequence>
<comment type="caution">
    <text evidence="2">The sequence shown here is derived from an EMBL/GenBank/DDBJ whole genome shotgun (WGS) entry which is preliminary data.</text>
</comment>
<name>A0ABQ9RVJ3_9PEZI</name>
<evidence type="ECO:0000256" key="1">
    <source>
        <dbReference type="SAM" id="MobiDB-lite"/>
    </source>
</evidence>
<dbReference type="GeneID" id="85384802"/>
<reference evidence="2 3" key="1">
    <citation type="submission" date="2016-10" db="EMBL/GenBank/DDBJ databases">
        <title>The genome sequence of Colletotrichum fioriniae PJ7.</title>
        <authorList>
            <person name="Baroncelli R."/>
        </authorList>
    </citation>
    <scope>NUCLEOTIDE SEQUENCE [LARGE SCALE GENOMIC DNA]</scope>
    <source>
        <strain evidence="2 3">IMI 384185</strain>
    </source>
</reference>